<dbReference type="PROSITE" id="PS00211">
    <property type="entry name" value="ABC_TRANSPORTER_1"/>
    <property type="match status" value="2"/>
</dbReference>
<dbReference type="InterPro" id="IPR003439">
    <property type="entry name" value="ABC_transporter-like_ATP-bd"/>
</dbReference>
<dbReference type="GO" id="GO:0016887">
    <property type="term" value="F:ATP hydrolysis activity"/>
    <property type="evidence" value="ECO:0007669"/>
    <property type="project" value="InterPro"/>
</dbReference>
<dbReference type="Gene3D" id="3.40.50.300">
    <property type="entry name" value="P-loop containing nucleotide triphosphate hydrolases"/>
    <property type="match status" value="2"/>
</dbReference>
<evidence type="ECO:0000313" key="12">
    <source>
        <dbReference type="Proteomes" id="UP000009309"/>
    </source>
</evidence>
<dbReference type="Pfam" id="PF00005">
    <property type="entry name" value="ABC_tran"/>
    <property type="match status" value="2"/>
</dbReference>
<dbReference type="InterPro" id="IPR003593">
    <property type="entry name" value="AAA+_ATPase"/>
</dbReference>
<dbReference type="GO" id="GO:0005886">
    <property type="term" value="C:plasma membrane"/>
    <property type="evidence" value="ECO:0007669"/>
    <property type="project" value="UniProtKB-SubCell"/>
</dbReference>
<keyword evidence="2" id="KW-0813">Transport</keyword>
<dbReference type="SMART" id="SM00382">
    <property type="entry name" value="AAA"/>
    <property type="match status" value="2"/>
</dbReference>
<keyword evidence="8" id="KW-1278">Translocase</keyword>
<accession>I2GRU0</accession>
<evidence type="ECO:0000256" key="4">
    <source>
        <dbReference type="ARBA" id="ARBA00022597"/>
    </source>
</evidence>
<keyword evidence="3" id="KW-1003">Cell membrane</keyword>
<keyword evidence="12" id="KW-1185">Reference proteome</keyword>
<evidence type="ECO:0000256" key="9">
    <source>
        <dbReference type="ARBA" id="ARBA00023136"/>
    </source>
</evidence>
<comment type="caution">
    <text evidence="11">The sequence shown here is derived from an EMBL/GenBank/DDBJ whole genome shotgun (WGS) entry which is preliminary data.</text>
</comment>
<keyword evidence="7 11" id="KW-0067">ATP-binding</keyword>
<evidence type="ECO:0000256" key="3">
    <source>
        <dbReference type="ARBA" id="ARBA00022475"/>
    </source>
</evidence>
<reference evidence="11 12" key="1">
    <citation type="journal article" date="2012" name="J. Bacteriol.">
        <title>Genome Sequence of the Filamentous Bacterium Fibrisoma limi BUZ 3T.</title>
        <authorList>
            <person name="Filippini M."/>
            <person name="Qi W."/>
            <person name="Jaenicke S."/>
            <person name="Goesmann A."/>
            <person name="Smits T.H."/>
            <person name="Bagheri H.C."/>
        </authorList>
    </citation>
    <scope>NUCLEOTIDE SEQUENCE [LARGE SCALE GENOMIC DNA]</scope>
    <source>
        <strain evidence="12">BUZ 3T</strain>
    </source>
</reference>
<dbReference type="PANTHER" id="PTHR43790">
    <property type="entry name" value="CARBOHYDRATE TRANSPORT ATP-BINDING PROTEIN MG119-RELATED"/>
    <property type="match status" value="1"/>
</dbReference>
<keyword evidence="5" id="KW-0677">Repeat</keyword>
<dbReference type="GO" id="GO:0005524">
    <property type="term" value="F:ATP binding"/>
    <property type="evidence" value="ECO:0007669"/>
    <property type="project" value="UniProtKB-KW"/>
</dbReference>
<keyword evidence="4" id="KW-0762">Sugar transport</keyword>
<evidence type="ECO:0000256" key="8">
    <source>
        <dbReference type="ARBA" id="ARBA00022967"/>
    </source>
</evidence>
<keyword evidence="11" id="KW-0378">Hydrolase</keyword>
<dbReference type="InterPro" id="IPR050107">
    <property type="entry name" value="ABC_carbohydrate_import_ATPase"/>
</dbReference>
<comment type="subcellular location">
    <subcellularLocation>
        <location evidence="1">Cell membrane</location>
        <topology evidence="1">Peripheral membrane protein</topology>
    </subcellularLocation>
</comment>
<dbReference type="InterPro" id="IPR017871">
    <property type="entry name" value="ABC_transporter-like_CS"/>
</dbReference>
<gene>
    <name evidence="11" type="ORF">BN8_05996</name>
</gene>
<evidence type="ECO:0000256" key="2">
    <source>
        <dbReference type="ARBA" id="ARBA00022448"/>
    </source>
</evidence>
<feature type="domain" description="ABC transporter" evidence="10">
    <location>
        <begin position="2"/>
        <end position="239"/>
    </location>
</feature>
<dbReference type="EMBL" id="CAIT01000009">
    <property type="protein sequence ID" value="CCH56618.1"/>
    <property type="molecule type" value="Genomic_DNA"/>
</dbReference>
<dbReference type="CDD" id="cd03216">
    <property type="entry name" value="ABC_Carb_Monos_I"/>
    <property type="match status" value="1"/>
</dbReference>
<dbReference type="FunFam" id="3.40.50.300:FF:000127">
    <property type="entry name" value="Ribose import ATP-binding protein RbsA"/>
    <property type="match status" value="1"/>
</dbReference>
<keyword evidence="6" id="KW-0547">Nucleotide-binding</keyword>
<evidence type="ECO:0000259" key="10">
    <source>
        <dbReference type="PROSITE" id="PS50893"/>
    </source>
</evidence>
<evidence type="ECO:0000256" key="1">
    <source>
        <dbReference type="ARBA" id="ARBA00004202"/>
    </source>
</evidence>
<dbReference type="eggNOG" id="COG1129">
    <property type="taxonomic scope" value="Bacteria"/>
</dbReference>
<name>I2GRU0_9BACT</name>
<feature type="domain" description="ABC transporter" evidence="10">
    <location>
        <begin position="248"/>
        <end position="486"/>
    </location>
</feature>
<dbReference type="CDD" id="cd03215">
    <property type="entry name" value="ABC_Carb_Monos_II"/>
    <property type="match status" value="1"/>
</dbReference>
<dbReference type="AlphaFoldDB" id="I2GRU0"/>
<proteinExistence type="predicted"/>
<keyword evidence="9" id="KW-0472">Membrane</keyword>
<dbReference type="Proteomes" id="UP000009309">
    <property type="component" value="Unassembled WGS sequence"/>
</dbReference>
<evidence type="ECO:0000256" key="7">
    <source>
        <dbReference type="ARBA" id="ARBA00022840"/>
    </source>
</evidence>
<dbReference type="PANTHER" id="PTHR43790:SF3">
    <property type="entry name" value="D-ALLOSE IMPORT ATP-BINDING PROTEIN ALSA-RELATED"/>
    <property type="match status" value="1"/>
</dbReference>
<evidence type="ECO:0000256" key="6">
    <source>
        <dbReference type="ARBA" id="ARBA00022741"/>
    </source>
</evidence>
<sequence>MLQLVNISKQFPGVKALDGVSFEVQPGEIHALCGENGAGKSTLLNILTGNLQPNGGTINLNGKPIMISGPAHATELGLAIVYQQLSLVDGLSVAENIFANRQPHNRWGMVNYRALNEAARSLLQQLNLTSIRPETPVSRLSPGQKQMVEIAKALSQNPDILLLDEPTASITERETQTLFQLIRQLKAAGKAIVYISHRLNEIFAIADRVSVLKDGRYQGTWRVSDITSDQLIRHMVGRDIINTYTTSSATDEVLLAVENLSGFGFDEISFQLHRGEILGLAGLVGAGRTEIARTIFGADRAHSGTIELNGTIINVEHPADAIKLGIGYLPEERKTLGIFADRSVADNLLATDPPTNKTGWYDADAGRTLAEEYRKALTIRTPTITERIANLSGGNQQKVVLARWLRTNPDVLIVDEPTHGVDVGAKAEIYDLLRQVAEQGKGVLLISSELPELLALSDRILVIREGRLSGELSGSEATEEQIMALATH</sequence>
<dbReference type="RefSeq" id="WP_009285183.1">
    <property type="nucleotide sequence ID" value="NZ_CAIT01000009.1"/>
</dbReference>
<dbReference type="InterPro" id="IPR027417">
    <property type="entry name" value="P-loop_NTPase"/>
</dbReference>
<dbReference type="OrthoDB" id="1115710at2"/>
<evidence type="ECO:0000313" key="11">
    <source>
        <dbReference type="EMBL" id="CCH56618.1"/>
    </source>
</evidence>
<dbReference type="EC" id="3.6.3.17" evidence="11"/>
<evidence type="ECO:0000256" key="5">
    <source>
        <dbReference type="ARBA" id="ARBA00022737"/>
    </source>
</evidence>
<protein>
    <submittedName>
        <fullName evidence="11">Ribose transport system ATP-binding protein</fullName>
        <ecNumber evidence="11">3.6.3.17</ecNumber>
    </submittedName>
</protein>
<dbReference type="PROSITE" id="PS50893">
    <property type="entry name" value="ABC_TRANSPORTER_2"/>
    <property type="match status" value="2"/>
</dbReference>
<dbReference type="STRING" id="1185876.BN8_05996"/>
<organism evidence="11 12">
    <name type="scientific">Fibrisoma limi BUZ 3</name>
    <dbReference type="NCBI Taxonomy" id="1185876"/>
    <lineage>
        <taxon>Bacteria</taxon>
        <taxon>Pseudomonadati</taxon>
        <taxon>Bacteroidota</taxon>
        <taxon>Cytophagia</taxon>
        <taxon>Cytophagales</taxon>
        <taxon>Spirosomataceae</taxon>
        <taxon>Fibrisoma</taxon>
    </lineage>
</organism>
<dbReference type="SUPFAM" id="SSF52540">
    <property type="entry name" value="P-loop containing nucleoside triphosphate hydrolases"/>
    <property type="match status" value="2"/>
</dbReference>